<evidence type="ECO:0000313" key="2">
    <source>
        <dbReference type="EMBL" id="AHC14283.1"/>
    </source>
</evidence>
<dbReference type="PATRIC" id="fig|1307761.3.peg.864"/>
<sequence>MTQYIQDLKDHEKIREYRNSVLPLFKNSHWPATDEEEWRRTDISVFDLDDLGHPDAELRENTSAEIKSGGIRRLNDLLNEGGDSLPDAVLNRVFAALERLRDDSPNKLSLWNLLLSEDIFVLHVPKETESQELHELCWHSLGEDVSRHATVVVIAEQMSKARMALRFKGMGGHLQNVSAVYLVDDGADLGVSVLQESSDEVVAFYQAYGNVGRDAKLFHFEGILGGGFVKNRVEFALEGDGSDLNLDGIYFADDEQHIDMRTVQHHKGEHASSRTYYKGAIRDEAETVFQGLIDVNHEAKGTDAYLTNNNLVLNDGAHADSIPSLNINTDDVKCSHGSTTGRIDEEQIYYLRCRGFSREEAREMLILGYFEDLITGLPEKMQDDVRQQIHRRLKGRL</sequence>
<dbReference type="GO" id="GO:0016226">
    <property type="term" value="P:iron-sulfur cluster assembly"/>
    <property type="evidence" value="ECO:0007669"/>
    <property type="project" value="InterPro"/>
</dbReference>
<dbReference type="RefSeq" id="WP_024267214.1">
    <property type="nucleotide sequence ID" value="NC_023035.1"/>
</dbReference>
<reference evidence="2 3" key="1">
    <citation type="journal article" date="2015" name="Stand. Genomic Sci.">
        <title>Complete genome sequence and description of Salinispira pacifica gen. nov., sp. nov., a novel spirochaete isolated form a hypersaline microbial mat.</title>
        <authorList>
            <person name="Ben Hania W."/>
            <person name="Joseph M."/>
            <person name="Schumann P."/>
            <person name="Bunk B."/>
            <person name="Fiebig A."/>
            <person name="Sproer C."/>
            <person name="Klenk H.P."/>
            <person name="Fardeau M.L."/>
            <person name="Spring S."/>
        </authorList>
    </citation>
    <scope>NUCLEOTIDE SEQUENCE [LARGE SCALE GENOMIC DNA]</scope>
    <source>
        <strain evidence="2 3">L21-RPul-D2</strain>
    </source>
</reference>
<dbReference type="InterPro" id="IPR000825">
    <property type="entry name" value="SUF_FeS_clus_asmbl_SufBD_core"/>
</dbReference>
<dbReference type="PANTHER" id="PTHR43575:SF1">
    <property type="entry name" value="PROTEIN ABCI7, CHLOROPLASTIC"/>
    <property type="match status" value="1"/>
</dbReference>
<dbReference type="eggNOG" id="COG0719">
    <property type="taxonomic scope" value="Bacteria"/>
</dbReference>
<dbReference type="PANTHER" id="PTHR43575">
    <property type="entry name" value="PROTEIN ABCI7, CHLOROPLASTIC"/>
    <property type="match status" value="1"/>
</dbReference>
<feature type="domain" description="SUF system FeS cluster assembly SufBD core" evidence="1">
    <location>
        <begin position="145"/>
        <end position="368"/>
    </location>
</feature>
<proteinExistence type="predicted"/>
<dbReference type="STRING" id="1307761.L21SP2_0863"/>
<protein>
    <submittedName>
        <fullName evidence="2">Iron-sulfur cluster assembly protein SufD</fullName>
    </submittedName>
</protein>
<name>V5WEN9_9SPIO</name>
<evidence type="ECO:0000259" key="1">
    <source>
        <dbReference type="Pfam" id="PF01458"/>
    </source>
</evidence>
<dbReference type="Proteomes" id="UP000018680">
    <property type="component" value="Chromosome"/>
</dbReference>
<dbReference type="NCBIfam" id="TIGR01981">
    <property type="entry name" value="sufD"/>
    <property type="match status" value="1"/>
</dbReference>
<dbReference type="HOGENOM" id="CLU_026231_3_1_12"/>
<dbReference type="Pfam" id="PF01458">
    <property type="entry name" value="SUFBD_core"/>
    <property type="match status" value="1"/>
</dbReference>
<dbReference type="InterPro" id="IPR011542">
    <property type="entry name" value="SUF_FeS_clus_asmbl_SufD"/>
</dbReference>
<dbReference type="InterPro" id="IPR055346">
    <property type="entry name" value="Fe-S_cluster_assembly_SufBD"/>
</dbReference>
<dbReference type="OrthoDB" id="9768262at2"/>
<dbReference type="SUPFAM" id="SSF101960">
    <property type="entry name" value="Stabilizer of iron transporter SufD"/>
    <property type="match status" value="1"/>
</dbReference>
<dbReference type="InterPro" id="IPR037284">
    <property type="entry name" value="SUF_FeS_clus_asmbl_SufBD_sf"/>
</dbReference>
<dbReference type="KEGG" id="slr:L21SP2_0863"/>
<evidence type="ECO:0000313" key="3">
    <source>
        <dbReference type="Proteomes" id="UP000018680"/>
    </source>
</evidence>
<accession>V5WEN9</accession>
<dbReference type="AlphaFoldDB" id="V5WEN9"/>
<dbReference type="EMBL" id="CP006939">
    <property type="protein sequence ID" value="AHC14283.1"/>
    <property type="molecule type" value="Genomic_DNA"/>
</dbReference>
<gene>
    <name evidence="2" type="ORF">L21SP2_0863</name>
</gene>
<organism evidence="2 3">
    <name type="scientific">Salinispira pacifica</name>
    <dbReference type="NCBI Taxonomy" id="1307761"/>
    <lineage>
        <taxon>Bacteria</taxon>
        <taxon>Pseudomonadati</taxon>
        <taxon>Spirochaetota</taxon>
        <taxon>Spirochaetia</taxon>
        <taxon>Spirochaetales</taxon>
        <taxon>Spirochaetaceae</taxon>
        <taxon>Salinispira</taxon>
    </lineage>
</organism>
<keyword evidence="3" id="KW-1185">Reference proteome</keyword>